<dbReference type="GO" id="GO:0005324">
    <property type="term" value="F:long-chain fatty acid transmembrane transporter activity"/>
    <property type="evidence" value="ECO:0007669"/>
    <property type="project" value="TreeGrafter"/>
</dbReference>
<reference evidence="7 9" key="1">
    <citation type="journal article" date="2012" name="Nature">
        <title>Algal genomes reveal evolutionary mosaicism and the fate of nucleomorphs.</title>
        <authorList>
            <consortium name="DOE Joint Genome Institute"/>
            <person name="Curtis B.A."/>
            <person name="Tanifuji G."/>
            <person name="Burki F."/>
            <person name="Gruber A."/>
            <person name="Irimia M."/>
            <person name="Maruyama S."/>
            <person name="Arias M.C."/>
            <person name="Ball S.G."/>
            <person name="Gile G.H."/>
            <person name="Hirakawa Y."/>
            <person name="Hopkins J.F."/>
            <person name="Kuo A."/>
            <person name="Rensing S.A."/>
            <person name="Schmutz J."/>
            <person name="Symeonidi A."/>
            <person name="Elias M."/>
            <person name="Eveleigh R.J."/>
            <person name="Herman E.K."/>
            <person name="Klute M.J."/>
            <person name="Nakayama T."/>
            <person name="Obornik M."/>
            <person name="Reyes-Prieto A."/>
            <person name="Armbrust E.V."/>
            <person name="Aves S.J."/>
            <person name="Beiko R.G."/>
            <person name="Coutinho P."/>
            <person name="Dacks J.B."/>
            <person name="Durnford D.G."/>
            <person name="Fast N.M."/>
            <person name="Green B.R."/>
            <person name="Grisdale C.J."/>
            <person name="Hempel F."/>
            <person name="Henrissat B."/>
            <person name="Hoppner M.P."/>
            <person name="Ishida K."/>
            <person name="Kim E."/>
            <person name="Koreny L."/>
            <person name="Kroth P.G."/>
            <person name="Liu Y."/>
            <person name="Malik S.B."/>
            <person name="Maier U.G."/>
            <person name="McRose D."/>
            <person name="Mock T."/>
            <person name="Neilson J.A."/>
            <person name="Onodera N.T."/>
            <person name="Poole A.M."/>
            <person name="Pritham E.J."/>
            <person name="Richards T.A."/>
            <person name="Rocap G."/>
            <person name="Roy S.W."/>
            <person name="Sarai C."/>
            <person name="Schaack S."/>
            <person name="Shirato S."/>
            <person name="Slamovits C.H."/>
            <person name="Spencer D.F."/>
            <person name="Suzuki S."/>
            <person name="Worden A.Z."/>
            <person name="Zauner S."/>
            <person name="Barry K."/>
            <person name="Bell C."/>
            <person name="Bharti A.K."/>
            <person name="Crow J.A."/>
            <person name="Grimwood J."/>
            <person name="Kramer R."/>
            <person name="Lindquist E."/>
            <person name="Lucas S."/>
            <person name="Salamov A."/>
            <person name="McFadden G.I."/>
            <person name="Lane C.E."/>
            <person name="Keeling P.J."/>
            <person name="Gray M.W."/>
            <person name="Grigoriev I.V."/>
            <person name="Archibald J.M."/>
        </authorList>
    </citation>
    <scope>NUCLEOTIDE SEQUENCE</scope>
    <source>
        <strain evidence="7 9">CCMP2712</strain>
    </source>
</reference>
<feature type="transmembrane region" description="Helical" evidence="5">
    <location>
        <begin position="70"/>
        <end position="99"/>
    </location>
</feature>
<dbReference type="GO" id="GO:0006635">
    <property type="term" value="P:fatty acid beta-oxidation"/>
    <property type="evidence" value="ECO:0007669"/>
    <property type="project" value="TreeGrafter"/>
</dbReference>
<evidence type="ECO:0000313" key="9">
    <source>
        <dbReference type="Proteomes" id="UP000011087"/>
    </source>
</evidence>
<evidence type="ECO:0000256" key="5">
    <source>
        <dbReference type="SAM" id="Phobius"/>
    </source>
</evidence>
<evidence type="ECO:0000256" key="2">
    <source>
        <dbReference type="ARBA" id="ARBA00022692"/>
    </source>
</evidence>
<organism evidence="7">
    <name type="scientific">Guillardia theta (strain CCMP2712)</name>
    <name type="common">Cryptophyte</name>
    <dbReference type="NCBI Taxonomy" id="905079"/>
    <lineage>
        <taxon>Eukaryota</taxon>
        <taxon>Cryptophyceae</taxon>
        <taxon>Pyrenomonadales</taxon>
        <taxon>Geminigeraceae</taxon>
        <taxon>Guillardia</taxon>
    </lineage>
</organism>
<accession>L1J5L4</accession>
<evidence type="ECO:0000313" key="7">
    <source>
        <dbReference type="EMBL" id="EKX43414.1"/>
    </source>
</evidence>
<dbReference type="EnsemblProtists" id="EKX43414">
    <property type="protein sequence ID" value="EKX43414"/>
    <property type="gene ID" value="GUITHDRAFT_110537"/>
</dbReference>
<proteinExistence type="predicted"/>
<dbReference type="PROSITE" id="PS50929">
    <property type="entry name" value="ABC_TM1F"/>
    <property type="match status" value="1"/>
</dbReference>
<dbReference type="eggNOG" id="KOG0060">
    <property type="taxonomic scope" value="Eukaryota"/>
</dbReference>
<evidence type="ECO:0000256" key="1">
    <source>
        <dbReference type="ARBA" id="ARBA00022448"/>
    </source>
</evidence>
<dbReference type="RefSeq" id="XP_005830394.1">
    <property type="nucleotide sequence ID" value="XM_005830337.1"/>
</dbReference>
<dbReference type="PaxDb" id="55529-EKX43414"/>
<evidence type="ECO:0000313" key="8">
    <source>
        <dbReference type="EnsemblProtists" id="EKX43414"/>
    </source>
</evidence>
<dbReference type="Proteomes" id="UP000011087">
    <property type="component" value="Unassembled WGS sequence"/>
</dbReference>
<dbReference type="EMBL" id="JH993010">
    <property type="protein sequence ID" value="EKX43414.1"/>
    <property type="molecule type" value="Genomic_DNA"/>
</dbReference>
<keyword evidence="1" id="KW-0813">Transport</keyword>
<evidence type="ECO:0000259" key="6">
    <source>
        <dbReference type="PROSITE" id="PS50929"/>
    </source>
</evidence>
<dbReference type="PANTHER" id="PTHR11384">
    <property type="entry name" value="ATP-BINDING CASSETTE, SUB-FAMILY D MEMBER"/>
    <property type="match status" value="1"/>
</dbReference>
<gene>
    <name evidence="7" type="ORF">GUITHDRAFT_110537</name>
</gene>
<dbReference type="OrthoDB" id="510221at2759"/>
<dbReference type="GO" id="GO:0140359">
    <property type="term" value="F:ABC-type transporter activity"/>
    <property type="evidence" value="ECO:0007669"/>
    <property type="project" value="InterPro"/>
</dbReference>
<feature type="transmembrane region" description="Helical" evidence="5">
    <location>
        <begin position="322"/>
        <end position="346"/>
    </location>
</feature>
<keyword evidence="9" id="KW-1185">Reference proteome</keyword>
<dbReference type="GeneID" id="17300078"/>
<dbReference type="InterPro" id="IPR050835">
    <property type="entry name" value="ABC_transporter_sub-D"/>
</dbReference>
<dbReference type="PANTHER" id="PTHR11384:SF59">
    <property type="entry name" value="LYSOSOMAL COBALAMIN TRANSPORTER ABCD4"/>
    <property type="match status" value="1"/>
</dbReference>
<dbReference type="STRING" id="905079.L1J5L4"/>
<dbReference type="HOGENOM" id="CLU_693468_0_0_1"/>
<dbReference type="GO" id="GO:0007031">
    <property type="term" value="P:peroxisome organization"/>
    <property type="evidence" value="ECO:0007669"/>
    <property type="project" value="TreeGrafter"/>
</dbReference>
<sequence>MAGDVKEALLRSRASLSDLRLDAAAGKKTIRKKSGGVTLAMPVLMSARTEGEVTTWTLVLSTIRKSPSSTFYFCVITSVCLAKVALVASTAGSILGAFYKTLLAKDLAAFATNCVKALASHSHLVCLPEESDMRSIEILAARWRLELTSQLQRMYFDGRKRILSKLVDCSRKHSLGLPDGLVEKLDNIDQRLVNDAKLLCDTISRIVLQIITAPVSIAVYVILSLRAVGWVAPVAISGFFLSGLLINHLLARSVEKRVAQHQRLEGDFRLTHKWTVDMAQEISMSKGVDFLREITHNNLVDVYNVQLKVASRHWFLNMSSNMFMYFGSIVNYLIIAIAVFASSAFWTFGSVSGIQSDDSSTFASNISQASFNTLALCEGFSLMIQASVDIGDARGYAK</sequence>
<dbReference type="InterPro" id="IPR011527">
    <property type="entry name" value="ABC1_TM_dom"/>
</dbReference>
<feature type="domain" description="ABC transmembrane type-1" evidence="6">
    <location>
        <begin position="133"/>
        <end position="341"/>
    </location>
</feature>
<evidence type="ECO:0000256" key="3">
    <source>
        <dbReference type="ARBA" id="ARBA00022989"/>
    </source>
</evidence>
<dbReference type="Gene3D" id="1.20.1560.10">
    <property type="entry name" value="ABC transporter type 1, transmembrane domain"/>
    <property type="match status" value="1"/>
</dbReference>
<reference evidence="8" key="3">
    <citation type="submission" date="2015-06" db="UniProtKB">
        <authorList>
            <consortium name="EnsemblProtists"/>
        </authorList>
    </citation>
    <scope>IDENTIFICATION</scope>
</reference>
<dbReference type="InterPro" id="IPR036640">
    <property type="entry name" value="ABC1_TM_sf"/>
</dbReference>
<dbReference type="GO" id="GO:0015910">
    <property type="term" value="P:long-chain fatty acid import into peroxisome"/>
    <property type="evidence" value="ECO:0007669"/>
    <property type="project" value="TreeGrafter"/>
</dbReference>
<keyword evidence="4 5" id="KW-0472">Membrane</keyword>
<dbReference type="GO" id="GO:0005524">
    <property type="term" value="F:ATP binding"/>
    <property type="evidence" value="ECO:0007669"/>
    <property type="project" value="InterPro"/>
</dbReference>
<dbReference type="OMA" id="SACICKS"/>
<evidence type="ECO:0000256" key="4">
    <source>
        <dbReference type="ARBA" id="ARBA00023136"/>
    </source>
</evidence>
<reference evidence="9" key="2">
    <citation type="submission" date="2012-11" db="EMBL/GenBank/DDBJ databases">
        <authorList>
            <person name="Kuo A."/>
            <person name="Curtis B.A."/>
            <person name="Tanifuji G."/>
            <person name="Burki F."/>
            <person name="Gruber A."/>
            <person name="Irimia M."/>
            <person name="Maruyama S."/>
            <person name="Arias M.C."/>
            <person name="Ball S.G."/>
            <person name="Gile G.H."/>
            <person name="Hirakawa Y."/>
            <person name="Hopkins J.F."/>
            <person name="Rensing S.A."/>
            <person name="Schmutz J."/>
            <person name="Symeonidi A."/>
            <person name="Elias M."/>
            <person name="Eveleigh R.J."/>
            <person name="Herman E.K."/>
            <person name="Klute M.J."/>
            <person name="Nakayama T."/>
            <person name="Obornik M."/>
            <person name="Reyes-Prieto A."/>
            <person name="Armbrust E.V."/>
            <person name="Aves S.J."/>
            <person name="Beiko R.G."/>
            <person name="Coutinho P."/>
            <person name="Dacks J.B."/>
            <person name="Durnford D.G."/>
            <person name="Fast N.M."/>
            <person name="Green B.R."/>
            <person name="Grisdale C."/>
            <person name="Hempe F."/>
            <person name="Henrissat B."/>
            <person name="Hoppner M.P."/>
            <person name="Ishida K.-I."/>
            <person name="Kim E."/>
            <person name="Koreny L."/>
            <person name="Kroth P.G."/>
            <person name="Liu Y."/>
            <person name="Malik S.-B."/>
            <person name="Maier U.G."/>
            <person name="McRose D."/>
            <person name="Mock T."/>
            <person name="Neilson J.A."/>
            <person name="Onodera N.T."/>
            <person name="Poole A.M."/>
            <person name="Pritham E.J."/>
            <person name="Richards T.A."/>
            <person name="Rocap G."/>
            <person name="Roy S.W."/>
            <person name="Sarai C."/>
            <person name="Schaack S."/>
            <person name="Shirato S."/>
            <person name="Slamovits C.H."/>
            <person name="Spencer D.F."/>
            <person name="Suzuki S."/>
            <person name="Worden A.Z."/>
            <person name="Zauner S."/>
            <person name="Barry K."/>
            <person name="Bell C."/>
            <person name="Bharti A.K."/>
            <person name="Crow J.A."/>
            <person name="Grimwood J."/>
            <person name="Kramer R."/>
            <person name="Lindquist E."/>
            <person name="Lucas S."/>
            <person name="Salamov A."/>
            <person name="McFadden G.I."/>
            <person name="Lane C.E."/>
            <person name="Keeling P.J."/>
            <person name="Gray M.W."/>
            <person name="Grigoriev I.V."/>
            <person name="Archibald J.M."/>
        </authorList>
    </citation>
    <scope>NUCLEOTIDE SEQUENCE</scope>
    <source>
        <strain evidence="9">CCMP2712</strain>
    </source>
</reference>
<feature type="transmembrane region" description="Helical" evidence="5">
    <location>
        <begin position="206"/>
        <end position="223"/>
    </location>
</feature>
<keyword evidence="3 5" id="KW-1133">Transmembrane helix</keyword>
<protein>
    <recommendedName>
        <fullName evidence="6">ABC transmembrane type-1 domain-containing protein</fullName>
    </recommendedName>
</protein>
<dbReference type="KEGG" id="gtt:GUITHDRAFT_110537"/>
<dbReference type="GO" id="GO:0042760">
    <property type="term" value="P:very long-chain fatty acid catabolic process"/>
    <property type="evidence" value="ECO:0007669"/>
    <property type="project" value="TreeGrafter"/>
</dbReference>
<name>L1J5L4_GUITC</name>
<keyword evidence="2 5" id="KW-0812">Transmembrane</keyword>
<feature type="transmembrane region" description="Helical" evidence="5">
    <location>
        <begin position="229"/>
        <end position="250"/>
    </location>
</feature>
<dbReference type="AlphaFoldDB" id="L1J5L4"/>
<dbReference type="SUPFAM" id="SSF90123">
    <property type="entry name" value="ABC transporter transmembrane region"/>
    <property type="match status" value="1"/>
</dbReference>
<dbReference type="Pfam" id="PF06472">
    <property type="entry name" value="ABC_membrane_2"/>
    <property type="match status" value="1"/>
</dbReference>
<dbReference type="GO" id="GO:0005778">
    <property type="term" value="C:peroxisomal membrane"/>
    <property type="evidence" value="ECO:0007669"/>
    <property type="project" value="TreeGrafter"/>
</dbReference>